<dbReference type="PANTHER" id="PTHR43884:SF12">
    <property type="entry name" value="ISOVALERYL-COA DEHYDROGENASE, MITOCHONDRIAL-RELATED"/>
    <property type="match status" value="1"/>
</dbReference>
<dbReference type="RefSeq" id="WP_013484228.1">
    <property type="nucleotide sequence ID" value="NC_014828.1"/>
</dbReference>
<evidence type="ECO:0000256" key="3">
    <source>
        <dbReference type="ARBA" id="ARBA00022630"/>
    </source>
</evidence>
<gene>
    <name evidence="9" type="ordered locus">Ethha_0261</name>
</gene>
<dbReference type="InterPro" id="IPR046373">
    <property type="entry name" value="Acyl-CoA_Oxase/DH_mid-dom_sf"/>
</dbReference>
<dbReference type="Proteomes" id="UP000001551">
    <property type="component" value="Chromosome"/>
</dbReference>
<dbReference type="GO" id="GO:0003995">
    <property type="term" value="F:acyl-CoA dehydrogenase activity"/>
    <property type="evidence" value="ECO:0007669"/>
    <property type="project" value="TreeGrafter"/>
</dbReference>
<feature type="domain" description="Acyl-CoA dehydrogenase/oxidase C-terminal" evidence="6">
    <location>
        <begin position="227"/>
        <end position="369"/>
    </location>
</feature>
<evidence type="ECO:0000256" key="2">
    <source>
        <dbReference type="ARBA" id="ARBA00009347"/>
    </source>
</evidence>
<dbReference type="PANTHER" id="PTHR43884">
    <property type="entry name" value="ACYL-COA DEHYDROGENASE"/>
    <property type="match status" value="1"/>
</dbReference>
<proteinExistence type="inferred from homology"/>
<name>E6U7B2_ETHHY</name>
<dbReference type="GO" id="GO:0050660">
    <property type="term" value="F:flavin adenine dinucleotide binding"/>
    <property type="evidence" value="ECO:0007669"/>
    <property type="project" value="InterPro"/>
</dbReference>
<keyword evidence="5" id="KW-0560">Oxidoreductase</keyword>
<dbReference type="SUPFAM" id="SSF47203">
    <property type="entry name" value="Acyl-CoA dehydrogenase C-terminal domain-like"/>
    <property type="match status" value="1"/>
</dbReference>
<sequence>MSKLFAEDKAKRKKISAFVREQIKPFAAFVDQQEAIPEQLLANIKRSGYLGATVSPAYGGLGYSNSALFSLNEISGTGCSSFRSMLTVHGMVSIAIEKWGNDALKNKYLPLLASGEKLASFALSEPDAGSDLKQIKTAAVYEDGSYILNGLKKWITFGQISDLFLVFAQVGDKPTALLVDRNTPGFSIKPIKGLLGARGSMLAELTFEQCRVPADNLVGKEGLGLSHVAQYCLDYGRFSVASGCVGLAQACLDESIGYSKKRICSGKLLRKHPLIQKKIAEMAVNIEAARLLCQKAAALKDAGDPQSILATWHAKYFCAKMVVQVASEAVQIHGANGCTNEYPVERYYRDAKINEIIEGSNEIHELLIGINSYFNSRS</sequence>
<dbReference type="InterPro" id="IPR009100">
    <property type="entry name" value="AcylCoA_DH/oxidase_NM_dom_sf"/>
</dbReference>
<dbReference type="Gene3D" id="1.20.140.10">
    <property type="entry name" value="Butyryl-CoA Dehydrogenase, subunit A, domain 3"/>
    <property type="match status" value="1"/>
</dbReference>
<evidence type="ECO:0000256" key="5">
    <source>
        <dbReference type="RuleBase" id="RU362125"/>
    </source>
</evidence>
<dbReference type="InterPro" id="IPR037069">
    <property type="entry name" value="AcylCoA_DH/ox_N_sf"/>
</dbReference>
<dbReference type="SUPFAM" id="SSF56645">
    <property type="entry name" value="Acyl-CoA dehydrogenase NM domain-like"/>
    <property type="match status" value="1"/>
</dbReference>
<dbReference type="PIRSF" id="PIRSF016578">
    <property type="entry name" value="HsaA"/>
    <property type="match status" value="1"/>
</dbReference>
<accession>E6U7B2</accession>
<dbReference type="InterPro" id="IPR006091">
    <property type="entry name" value="Acyl-CoA_Oxase/DH_mid-dom"/>
</dbReference>
<dbReference type="EMBL" id="CP002400">
    <property type="protein sequence ID" value="ADU25847.1"/>
    <property type="molecule type" value="Genomic_DNA"/>
</dbReference>
<evidence type="ECO:0000256" key="1">
    <source>
        <dbReference type="ARBA" id="ARBA00001974"/>
    </source>
</evidence>
<keyword evidence="10" id="KW-1185">Reference proteome</keyword>
<dbReference type="Pfam" id="PF02771">
    <property type="entry name" value="Acyl-CoA_dh_N"/>
    <property type="match status" value="1"/>
</dbReference>
<evidence type="ECO:0000259" key="8">
    <source>
        <dbReference type="Pfam" id="PF02771"/>
    </source>
</evidence>
<comment type="similarity">
    <text evidence="2 5">Belongs to the acyl-CoA dehydrogenase family.</text>
</comment>
<dbReference type="eggNOG" id="COG1960">
    <property type="taxonomic scope" value="Bacteria"/>
</dbReference>
<dbReference type="InterPro" id="IPR036250">
    <property type="entry name" value="AcylCo_DH-like_C"/>
</dbReference>
<dbReference type="AlphaFoldDB" id="E6U7B2"/>
<comment type="cofactor">
    <cofactor evidence="1 5">
        <name>FAD</name>
        <dbReference type="ChEBI" id="CHEBI:57692"/>
    </cofactor>
</comment>
<feature type="domain" description="Acyl-CoA dehydrogenase/oxidase N-terminal" evidence="8">
    <location>
        <begin position="7"/>
        <end position="116"/>
    </location>
</feature>
<keyword evidence="4 5" id="KW-0274">FAD</keyword>
<dbReference type="STRING" id="663278.Ethha_0261"/>
<evidence type="ECO:0000313" key="9">
    <source>
        <dbReference type="EMBL" id="ADU25847.1"/>
    </source>
</evidence>
<dbReference type="Pfam" id="PF02770">
    <property type="entry name" value="Acyl-CoA_dh_M"/>
    <property type="match status" value="1"/>
</dbReference>
<evidence type="ECO:0000259" key="6">
    <source>
        <dbReference type="Pfam" id="PF00441"/>
    </source>
</evidence>
<dbReference type="Gene3D" id="1.10.540.10">
    <property type="entry name" value="Acyl-CoA dehydrogenase/oxidase, N-terminal domain"/>
    <property type="match status" value="1"/>
</dbReference>
<dbReference type="InterPro" id="IPR009075">
    <property type="entry name" value="AcylCo_DH/oxidase_C"/>
</dbReference>
<dbReference type="HOGENOM" id="CLU_018204_0_2_9"/>
<evidence type="ECO:0000313" key="10">
    <source>
        <dbReference type="Proteomes" id="UP000001551"/>
    </source>
</evidence>
<evidence type="ECO:0000259" key="7">
    <source>
        <dbReference type="Pfam" id="PF02770"/>
    </source>
</evidence>
<dbReference type="FunFam" id="1.20.140.10:FF:000004">
    <property type="entry name" value="Acyl-CoA dehydrogenase FadE25"/>
    <property type="match status" value="1"/>
</dbReference>
<protein>
    <submittedName>
        <fullName evidence="9">Acyl-CoA dehydrogenase domain-containing protein</fullName>
    </submittedName>
</protein>
<dbReference type="Pfam" id="PF00441">
    <property type="entry name" value="Acyl-CoA_dh_1"/>
    <property type="match status" value="1"/>
</dbReference>
<reference evidence="9 10" key="1">
    <citation type="submission" date="2010-12" db="EMBL/GenBank/DDBJ databases">
        <title>Complete sequence of Ethanoligenens harbinense YUAN-3.</title>
        <authorList>
            <person name="Lucas S."/>
            <person name="Copeland A."/>
            <person name="Lapidus A."/>
            <person name="Cheng J.-F."/>
            <person name="Bruce D."/>
            <person name="Goodwin L."/>
            <person name="Pitluck S."/>
            <person name="Chertkov O."/>
            <person name="Misra M."/>
            <person name="Detter J.C."/>
            <person name="Han C."/>
            <person name="Tapia R."/>
            <person name="Land M."/>
            <person name="Hauser L."/>
            <person name="Jeffries C."/>
            <person name="Kyrpides N."/>
            <person name="Ivanova N."/>
            <person name="Mikhailova N."/>
            <person name="Wang A."/>
            <person name="Mouttaki H."/>
            <person name="He Z."/>
            <person name="Zhou J."/>
            <person name="Hemme C.L."/>
            <person name="Woyke T."/>
        </authorList>
    </citation>
    <scope>NUCLEOTIDE SEQUENCE [LARGE SCALE GENOMIC DNA]</scope>
    <source>
        <strain evidence="10">DSM 18485 / JCM 12961 / CGMCC 1.5033 / YUAN-3</strain>
    </source>
</reference>
<dbReference type="KEGG" id="eha:Ethha_0261"/>
<feature type="domain" description="Acyl-CoA oxidase/dehydrogenase middle" evidence="7">
    <location>
        <begin position="120"/>
        <end position="210"/>
    </location>
</feature>
<keyword evidence="3 5" id="KW-0285">Flavoprotein</keyword>
<dbReference type="Gene3D" id="2.40.110.10">
    <property type="entry name" value="Butyryl-CoA Dehydrogenase, subunit A, domain 2"/>
    <property type="match status" value="1"/>
</dbReference>
<dbReference type="InterPro" id="IPR013786">
    <property type="entry name" value="AcylCoA_DH/ox_N"/>
</dbReference>
<evidence type="ECO:0000256" key="4">
    <source>
        <dbReference type="ARBA" id="ARBA00022827"/>
    </source>
</evidence>
<organism evidence="9 10">
    <name type="scientific">Ethanoligenens harbinense (strain DSM 18485 / JCM 12961 / CGMCC 1.5033 / YUAN-3)</name>
    <dbReference type="NCBI Taxonomy" id="663278"/>
    <lineage>
        <taxon>Bacteria</taxon>
        <taxon>Bacillati</taxon>
        <taxon>Bacillota</taxon>
        <taxon>Clostridia</taxon>
        <taxon>Eubacteriales</taxon>
        <taxon>Oscillospiraceae</taxon>
        <taxon>Ethanoligenens</taxon>
    </lineage>
</organism>